<keyword evidence="2" id="KW-1185">Reference proteome</keyword>
<gene>
    <name evidence="1" type="ORF">F4821DRAFT_162077</name>
</gene>
<protein>
    <submittedName>
        <fullName evidence="1">2,6-dihydropseudooxynicotine hydrolase</fullName>
    </submittedName>
</protein>
<evidence type="ECO:0000313" key="2">
    <source>
        <dbReference type="Proteomes" id="UP001497680"/>
    </source>
</evidence>
<comment type="caution">
    <text evidence="1">The sequence shown here is derived from an EMBL/GenBank/DDBJ whole genome shotgun (WGS) entry which is preliminary data.</text>
</comment>
<proteinExistence type="predicted"/>
<organism evidence="1 2">
    <name type="scientific">Hypoxylon rubiginosum</name>
    <dbReference type="NCBI Taxonomy" id="110542"/>
    <lineage>
        <taxon>Eukaryota</taxon>
        <taxon>Fungi</taxon>
        <taxon>Dikarya</taxon>
        <taxon>Ascomycota</taxon>
        <taxon>Pezizomycotina</taxon>
        <taxon>Sordariomycetes</taxon>
        <taxon>Xylariomycetidae</taxon>
        <taxon>Xylariales</taxon>
        <taxon>Hypoxylaceae</taxon>
        <taxon>Hypoxylon</taxon>
    </lineage>
</organism>
<evidence type="ECO:0000313" key="1">
    <source>
        <dbReference type="EMBL" id="KAI6085120.1"/>
    </source>
</evidence>
<keyword evidence="1" id="KW-0378">Hydrolase</keyword>
<sequence length="443" mass="48825">MKFTSVSLFIISCSNLVFGSPFTRKMFQKPHSIKRDNDTSPGSMLKLSSDADFHFEILRVLSVAPYQGADIGEVLVAANQIVPGDFESFYAAFNDLANIVHDYAKAIDSEKYPVSARNALFREATYYRSADFFLHGNWSDPRIDSLWEKQLTAFDSAIALLPTPGERITLQGDGFEIPAIFFGNGLPGPRPTLLMCNGYDGSQEEMYHAVGEAALQRGINVITFEGPGQPTVRRQQGLGFIPEWEKVVSPIIDYASSRRDVDASKIGLWGESFAGYLAPRVAAFDHRLAAVIAFDGLYSFGQAIFDQFGPEMTALYQSGNEEEFNSIILSMLADPATPTTIRWAIEQGLWSFKAASPFEWATEVEKYTLDGIVQDITTPVFVAAAQEEMFFAGQAELLAEKLGDLATYHLFESIDGAGEHCSLGASVLSSQVILDWFQDVIPS</sequence>
<accession>A0ACC0CYE9</accession>
<dbReference type="Proteomes" id="UP001497680">
    <property type="component" value="Unassembled WGS sequence"/>
</dbReference>
<reference evidence="1 2" key="1">
    <citation type="journal article" date="2022" name="New Phytol.">
        <title>Ecological generalism drives hyperdiversity of secondary metabolite gene clusters in xylarialean endophytes.</title>
        <authorList>
            <person name="Franco M.E.E."/>
            <person name="Wisecaver J.H."/>
            <person name="Arnold A.E."/>
            <person name="Ju Y.M."/>
            <person name="Slot J.C."/>
            <person name="Ahrendt S."/>
            <person name="Moore L.P."/>
            <person name="Eastman K.E."/>
            <person name="Scott K."/>
            <person name="Konkel Z."/>
            <person name="Mondo S.J."/>
            <person name="Kuo A."/>
            <person name="Hayes R.D."/>
            <person name="Haridas S."/>
            <person name="Andreopoulos B."/>
            <person name="Riley R."/>
            <person name="LaButti K."/>
            <person name="Pangilinan J."/>
            <person name="Lipzen A."/>
            <person name="Amirebrahimi M."/>
            <person name="Yan J."/>
            <person name="Adam C."/>
            <person name="Keymanesh K."/>
            <person name="Ng V."/>
            <person name="Louie K."/>
            <person name="Northen T."/>
            <person name="Drula E."/>
            <person name="Henrissat B."/>
            <person name="Hsieh H.M."/>
            <person name="Youens-Clark K."/>
            <person name="Lutzoni F."/>
            <person name="Miadlikowska J."/>
            <person name="Eastwood D.C."/>
            <person name="Hamelin R.C."/>
            <person name="Grigoriev I.V."/>
            <person name="U'Ren J.M."/>
        </authorList>
    </citation>
    <scope>NUCLEOTIDE SEQUENCE [LARGE SCALE GENOMIC DNA]</scope>
    <source>
        <strain evidence="1 2">ER1909</strain>
    </source>
</reference>
<dbReference type="EMBL" id="MU394329">
    <property type="protein sequence ID" value="KAI6085120.1"/>
    <property type="molecule type" value="Genomic_DNA"/>
</dbReference>
<name>A0ACC0CYE9_9PEZI</name>